<evidence type="ECO:0000256" key="2">
    <source>
        <dbReference type="ARBA" id="ARBA00023315"/>
    </source>
</evidence>
<dbReference type="PROSITE" id="PS51186">
    <property type="entry name" value="GNAT"/>
    <property type="match status" value="1"/>
</dbReference>
<keyword evidence="5" id="KW-1185">Reference proteome</keyword>
<keyword evidence="2" id="KW-0012">Acyltransferase</keyword>
<dbReference type="PANTHER" id="PTHR43877">
    <property type="entry name" value="AMINOALKYLPHOSPHONATE N-ACETYLTRANSFERASE-RELATED-RELATED"/>
    <property type="match status" value="1"/>
</dbReference>
<evidence type="ECO:0000313" key="4">
    <source>
        <dbReference type="EMBL" id="MCX7570136.1"/>
    </source>
</evidence>
<dbReference type="InterPro" id="IPR000182">
    <property type="entry name" value="GNAT_dom"/>
</dbReference>
<dbReference type="EMBL" id="JAPMLT010000003">
    <property type="protein sequence ID" value="MCX7570136.1"/>
    <property type="molecule type" value="Genomic_DNA"/>
</dbReference>
<reference evidence="4 5" key="1">
    <citation type="submission" date="2022-11" db="EMBL/GenBank/DDBJ databases">
        <title>Study of microbial diversity in lake waters.</title>
        <authorList>
            <person name="Zhang J."/>
        </authorList>
    </citation>
    <scope>NUCLEOTIDE SEQUENCE [LARGE SCALE GENOMIC DNA]</scope>
    <source>
        <strain evidence="4 5">DT12</strain>
    </source>
</reference>
<evidence type="ECO:0000313" key="5">
    <source>
        <dbReference type="Proteomes" id="UP001208017"/>
    </source>
</evidence>
<dbReference type="InterPro" id="IPR016181">
    <property type="entry name" value="Acyl_CoA_acyltransferase"/>
</dbReference>
<evidence type="ECO:0000256" key="1">
    <source>
        <dbReference type="ARBA" id="ARBA00022679"/>
    </source>
</evidence>
<dbReference type="SUPFAM" id="SSF55729">
    <property type="entry name" value="Acyl-CoA N-acyltransferases (Nat)"/>
    <property type="match status" value="1"/>
</dbReference>
<proteinExistence type="predicted"/>
<dbReference type="Pfam" id="PF00583">
    <property type="entry name" value="Acetyltransf_1"/>
    <property type="match status" value="1"/>
</dbReference>
<organism evidence="4 5">
    <name type="scientific">Tumebacillus lacus</name>
    <dbReference type="NCBI Taxonomy" id="2995335"/>
    <lineage>
        <taxon>Bacteria</taxon>
        <taxon>Bacillati</taxon>
        <taxon>Bacillota</taxon>
        <taxon>Bacilli</taxon>
        <taxon>Bacillales</taxon>
        <taxon>Alicyclobacillaceae</taxon>
        <taxon>Tumebacillus</taxon>
    </lineage>
</organism>
<gene>
    <name evidence="4" type="ORF">OS242_09180</name>
</gene>
<accession>A0ABT3WZR0</accession>
<dbReference type="Gene3D" id="3.40.630.30">
    <property type="match status" value="1"/>
</dbReference>
<name>A0ABT3WZR0_9BACL</name>
<protein>
    <submittedName>
        <fullName evidence="4">GNAT family N-acetyltransferase</fullName>
    </submittedName>
</protein>
<dbReference type="InterPro" id="IPR050832">
    <property type="entry name" value="Bact_Acetyltransf"/>
</dbReference>
<sequence length="162" mass="18330">MRDIEIRPIRSEDRDWLRHFLIEHWGSPQMVYSKGVHHCDQLPGYAAYQGSEPVGLITYAIHEDHCEIVSLDSLREGRGIGSALVQAVEREAAARRAARVWLITTNDNLRALGFYQKRGYELVAVYRRAVEAARKIKPQIPLVSGEGIPIRDEIELEKAVGA</sequence>
<feature type="domain" description="N-acetyltransferase" evidence="3">
    <location>
        <begin position="4"/>
        <end position="140"/>
    </location>
</feature>
<dbReference type="RefSeq" id="WP_267151377.1">
    <property type="nucleotide sequence ID" value="NZ_JAPMLT010000003.1"/>
</dbReference>
<evidence type="ECO:0000259" key="3">
    <source>
        <dbReference type="PROSITE" id="PS51186"/>
    </source>
</evidence>
<keyword evidence="1" id="KW-0808">Transferase</keyword>
<dbReference type="Proteomes" id="UP001208017">
    <property type="component" value="Unassembled WGS sequence"/>
</dbReference>
<comment type="caution">
    <text evidence="4">The sequence shown here is derived from an EMBL/GenBank/DDBJ whole genome shotgun (WGS) entry which is preliminary data.</text>
</comment>